<keyword evidence="2 6" id="KW-1003">Cell membrane</keyword>
<keyword evidence="4 6" id="KW-0862">Zinc</keyword>
<feature type="binding site" evidence="6">
    <location>
        <position position="293"/>
    </location>
    <ligand>
        <name>Zn(2+)</name>
        <dbReference type="ChEBI" id="CHEBI:29105"/>
    </ligand>
</feature>
<dbReference type="PANTHER" id="PTHR38344:SF1">
    <property type="entry name" value="INORGANIC CARBON TRANSPORTER SUBUNIT DABA-RELATED"/>
    <property type="match status" value="1"/>
</dbReference>
<feature type="region of interest" description="Disordered" evidence="7">
    <location>
        <begin position="755"/>
        <end position="776"/>
    </location>
</feature>
<keyword evidence="5 6" id="KW-0472">Membrane</keyword>
<organism evidence="8 9">
    <name type="scientific">Flavobacterium beibuense</name>
    <dbReference type="NCBI Taxonomy" id="657326"/>
    <lineage>
        <taxon>Bacteria</taxon>
        <taxon>Pseudomonadati</taxon>
        <taxon>Bacteroidota</taxon>
        <taxon>Flavobacteriia</taxon>
        <taxon>Flavobacteriales</taxon>
        <taxon>Flavobacteriaceae</taxon>
        <taxon>Flavobacterium</taxon>
    </lineage>
</organism>
<dbReference type="Pfam" id="PF10070">
    <property type="entry name" value="DabA"/>
    <property type="match status" value="1"/>
</dbReference>
<dbReference type="HAMAP" id="MF_01871">
    <property type="entry name" value="DabA"/>
    <property type="match status" value="1"/>
</dbReference>
<feature type="binding site" evidence="6">
    <location>
        <position position="469"/>
    </location>
    <ligand>
        <name>Zn(2+)</name>
        <dbReference type="ChEBI" id="CHEBI:29105"/>
    </ligand>
</feature>
<evidence type="ECO:0000256" key="1">
    <source>
        <dbReference type="ARBA" id="ARBA00022448"/>
    </source>
</evidence>
<keyword evidence="9" id="KW-1185">Reference proteome</keyword>
<dbReference type="AlphaFoldDB" id="A0A444WAD4"/>
<evidence type="ECO:0000256" key="3">
    <source>
        <dbReference type="ARBA" id="ARBA00022723"/>
    </source>
</evidence>
<comment type="similarity">
    <text evidence="6">Belongs to the inorganic carbon transporter (TC 9.A.2) DabA family.</text>
</comment>
<evidence type="ECO:0000256" key="6">
    <source>
        <dbReference type="HAMAP-Rule" id="MF_01871"/>
    </source>
</evidence>
<dbReference type="EMBL" id="JUIW01000006">
    <property type="protein sequence ID" value="RYJ42840.1"/>
    <property type="molecule type" value="Genomic_DNA"/>
</dbReference>
<feature type="binding site" evidence="6">
    <location>
        <position position="291"/>
    </location>
    <ligand>
        <name>Zn(2+)</name>
        <dbReference type="ChEBI" id="CHEBI:29105"/>
    </ligand>
</feature>
<evidence type="ECO:0000256" key="4">
    <source>
        <dbReference type="ARBA" id="ARBA00022833"/>
    </source>
</evidence>
<feature type="compositionally biased region" description="Basic and acidic residues" evidence="7">
    <location>
        <begin position="766"/>
        <end position="776"/>
    </location>
</feature>
<comment type="function">
    <text evidence="6">Part of an energy-coupled inorganic carbon pump.</text>
</comment>
<accession>A0A444WAD4</accession>
<evidence type="ECO:0000256" key="2">
    <source>
        <dbReference type="ARBA" id="ARBA00022475"/>
    </source>
</evidence>
<dbReference type="GO" id="GO:0005886">
    <property type="term" value="C:plasma membrane"/>
    <property type="evidence" value="ECO:0007669"/>
    <property type="project" value="UniProtKB-SubCell"/>
</dbReference>
<keyword evidence="1 6" id="KW-0813">Transport</keyword>
<dbReference type="RefSeq" id="WP_129751069.1">
    <property type="nucleotide sequence ID" value="NZ_JUIW01000006.1"/>
</dbReference>
<evidence type="ECO:0000313" key="9">
    <source>
        <dbReference type="Proteomes" id="UP000289775"/>
    </source>
</evidence>
<gene>
    <name evidence="6" type="primary">dabA</name>
    <name evidence="8" type="ORF">NU09_1939</name>
</gene>
<feature type="compositionally biased region" description="Polar residues" evidence="7">
    <location>
        <begin position="755"/>
        <end position="765"/>
    </location>
</feature>
<dbReference type="PANTHER" id="PTHR38344">
    <property type="entry name" value="UPF0753 PROTEIN AQ_863"/>
    <property type="match status" value="1"/>
</dbReference>
<evidence type="ECO:0000256" key="7">
    <source>
        <dbReference type="SAM" id="MobiDB-lite"/>
    </source>
</evidence>
<comment type="caution">
    <text evidence="8">The sequence shown here is derived from an EMBL/GenBank/DDBJ whole genome shotgun (WGS) entry which is preliminary data.</text>
</comment>
<protein>
    <recommendedName>
        <fullName evidence="6">Probable inorganic carbon transporter subunit DabA</fullName>
    </recommendedName>
</protein>
<comment type="subunit">
    <text evidence="6">Forms a complex with DabB.</text>
</comment>
<dbReference type="GO" id="GO:0008270">
    <property type="term" value="F:zinc ion binding"/>
    <property type="evidence" value="ECO:0007669"/>
    <property type="project" value="UniProtKB-UniRule"/>
</dbReference>
<proteinExistence type="inferred from homology"/>
<comment type="cofactor">
    <cofactor evidence="6">
        <name>Zn(2+)</name>
        <dbReference type="ChEBI" id="CHEBI:29105"/>
    </cofactor>
</comment>
<reference evidence="8 9" key="1">
    <citation type="submission" date="2014-12" db="EMBL/GenBank/DDBJ databases">
        <title>Genome sequence of Flavobacterium beibuense RSKm HC5.</title>
        <authorList>
            <person name="Kim J.F."/>
            <person name="Song J.Y."/>
            <person name="Kwak M.-J."/>
            <person name="Lee S.-W."/>
        </authorList>
    </citation>
    <scope>NUCLEOTIDE SEQUENCE [LARGE SCALE GENOMIC DNA]</scope>
    <source>
        <strain evidence="8 9">RSKm HC5</strain>
    </source>
</reference>
<evidence type="ECO:0000256" key="5">
    <source>
        <dbReference type="ARBA" id="ARBA00023136"/>
    </source>
</evidence>
<sequence>MKNKTISQSIGNAAKSIRTTWPLYSFVTSNPLAGHEDLHFFDAVMKSKMLSGGDLLPNPAILRRAFEQGEIDQDKISGLLAEHGIDWPAGEILESFSDHDKYHVNENATLDRVVCKYLMAFMDEGLAEWEMPFKKEGFYNAWRKLAVYDKETGCHKNGTIPHSPEEAITIALAAYPEEEHEAIIEYQLNALPGWAGYIKFRTENDSPWQQHYPITLGEYLAVRLWTAVHTGAKIKPAENEIAAIKSSYTIQYLWLQAWEKSWQDRLISKLSLQEPAEAEKQALPDAQMVFCIDTRSELIRRHIEATGNYETFGYAGFFGIAMDYTEPTTGIVSKSCPPILNSAYNVTEVPAHESVADFHTFQNNAERNLFKKYFLKRMKNLLPSAFGFVETSGLAYGLLLLVRSLFKGVSLRSKRKQDAVEHCCTPALLPAKPAGTGEISLEEQSIMVKTAFDLMGWTTFSPLVLFIGHGSHSSNNPFASSLDCGACAASPGRHNARMLAQLANLPTVRKILQQDHNVTIPDSTVFIAGEHNTVTDEITLFDTPLTIGQSTHLAKLKADLKRARLQATAERLGHGKHSSNMALLNARDWSQTRPEWGLAKNAGFIIGPRALTRNINLESQCFLHSYHWKSDPDATALEAIMQGPMVVTQWINNHYYFATVDNEKFGGGTKITHNVTGKFGVVQGNGGDLKGGLPLQSVNSSDSEIYHAPLRLCVVIQAPAASIRKVLERNEKLNTLIRNEWISLLVMDPQSGNGITTYSDEQTSEAPEHHVSIHSY</sequence>
<evidence type="ECO:0000313" key="8">
    <source>
        <dbReference type="EMBL" id="RYJ42840.1"/>
    </source>
</evidence>
<name>A0A444WAD4_9FLAO</name>
<feature type="binding site" evidence="6">
    <location>
        <position position="484"/>
    </location>
    <ligand>
        <name>Zn(2+)</name>
        <dbReference type="ChEBI" id="CHEBI:29105"/>
    </ligand>
</feature>
<dbReference type="Proteomes" id="UP000289775">
    <property type="component" value="Unassembled WGS sequence"/>
</dbReference>
<dbReference type="OrthoDB" id="9805101at2"/>
<comment type="subcellular location">
    <subcellularLocation>
        <location evidence="6">Cell membrane</location>
        <topology evidence="6">Peripheral membrane protein</topology>
    </subcellularLocation>
</comment>
<dbReference type="InterPro" id="IPR018752">
    <property type="entry name" value="DabA"/>
</dbReference>
<keyword evidence="3 6" id="KW-0479">Metal-binding</keyword>